<organism evidence="2 3">
    <name type="scientific">Rhodocyclus tenuis</name>
    <name type="common">Rhodospirillum tenue</name>
    <dbReference type="NCBI Taxonomy" id="1066"/>
    <lineage>
        <taxon>Bacteria</taxon>
        <taxon>Pseudomonadati</taxon>
        <taxon>Pseudomonadota</taxon>
        <taxon>Betaproteobacteria</taxon>
        <taxon>Rhodocyclales</taxon>
        <taxon>Rhodocyclaceae</taxon>
        <taxon>Rhodocyclus</taxon>
    </lineage>
</organism>
<dbReference type="RefSeq" id="WP_153114958.1">
    <property type="nucleotide sequence ID" value="NZ_JACIGE010000001.1"/>
</dbReference>
<dbReference type="OrthoDB" id="8683766at2"/>
<dbReference type="Gene3D" id="1.20.120.1490">
    <property type="match status" value="1"/>
</dbReference>
<keyword evidence="3" id="KW-1185">Reference proteome</keyword>
<evidence type="ECO:0000256" key="1">
    <source>
        <dbReference type="SAM" id="SignalP"/>
    </source>
</evidence>
<dbReference type="AlphaFoldDB" id="A0A840G401"/>
<reference evidence="2 3" key="1">
    <citation type="submission" date="2020-08" db="EMBL/GenBank/DDBJ databases">
        <title>Genome sequencing of Purple Non-Sulfur Bacteria from various extreme environments.</title>
        <authorList>
            <person name="Mayer M."/>
        </authorList>
    </citation>
    <scope>NUCLEOTIDE SEQUENCE [LARGE SCALE GENOMIC DNA]</scope>
    <source>
        <strain evidence="2 3">2761</strain>
    </source>
</reference>
<dbReference type="InterPro" id="IPR012899">
    <property type="entry name" value="LTXXQ"/>
</dbReference>
<dbReference type="Pfam" id="PF07813">
    <property type="entry name" value="LTXXQ"/>
    <property type="match status" value="1"/>
</dbReference>
<keyword evidence="1" id="KW-0732">Signal</keyword>
<gene>
    <name evidence="2" type="ORF">GGD90_000400</name>
</gene>
<proteinExistence type="predicted"/>
<dbReference type="GO" id="GO:0042597">
    <property type="term" value="C:periplasmic space"/>
    <property type="evidence" value="ECO:0007669"/>
    <property type="project" value="InterPro"/>
</dbReference>
<evidence type="ECO:0000313" key="3">
    <source>
        <dbReference type="Proteomes" id="UP000587070"/>
    </source>
</evidence>
<sequence length="184" mass="20282">MNTFNSSSNPAVRRFLAAAALGLGLGAAGASFAVPPGPGENGAACGEWNAAQHHARHGRDFGRSLARLHDELKLDAKQEALWKTAEQSQREARKDVGERLRDEQRKTLAALDAPGADLRSVLARMDELRAEGDKRRLAERERWLAVYDSLNPTQQEQARAFLRKLIDGGNRQGPADERRGPPRR</sequence>
<dbReference type="EMBL" id="JACIGE010000001">
    <property type="protein sequence ID" value="MBB4246051.1"/>
    <property type="molecule type" value="Genomic_DNA"/>
</dbReference>
<feature type="signal peptide" evidence="1">
    <location>
        <begin position="1"/>
        <end position="33"/>
    </location>
</feature>
<feature type="chain" id="PRO_5032432048" evidence="1">
    <location>
        <begin position="34"/>
        <end position="184"/>
    </location>
</feature>
<comment type="caution">
    <text evidence="2">The sequence shown here is derived from an EMBL/GenBank/DDBJ whole genome shotgun (WGS) entry which is preliminary data.</text>
</comment>
<evidence type="ECO:0000313" key="2">
    <source>
        <dbReference type="EMBL" id="MBB4246051.1"/>
    </source>
</evidence>
<accession>A0A840G401</accession>
<name>A0A840G401_RHOTE</name>
<dbReference type="Proteomes" id="UP000587070">
    <property type="component" value="Unassembled WGS sequence"/>
</dbReference>
<protein>
    <submittedName>
        <fullName evidence="2">Spy/CpxP family protein refolding chaperone</fullName>
    </submittedName>
</protein>